<proteinExistence type="predicted"/>
<reference evidence="1" key="2">
    <citation type="submission" date="2023-01" db="EMBL/GenBank/DDBJ databases">
        <title>Draft genome sequence of Agaribacter marinus strain NBRC 110023.</title>
        <authorList>
            <person name="Sun Q."/>
            <person name="Mori K."/>
        </authorList>
    </citation>
    <scope>NUCLEOTIDE SEQUENCE</scope>
    <source>
        <strain evidence="1">NBRC 110023</strain>
    </source>
</reference>
<gene>
    <name evidence="1" type="ORF">GCM10007852_07790</name>
</gene>
<dbReference type="Pfam" id="PF09912">
    <property type="entry name" value="DUF2141"/>
    <property type="match status" value="1"/>
</dbReference>
<dbReference type="Proteomes" id="UP001156601">
    <property type="component" value="Unassembled WGS sequence"/>
</dbReference>
<evidence type="ECO:0000313" key="1">
    <source>
        <dbReference type="EMBL" id="GLR69871.1"/>
    </source>
</evidence>
<keyword evidence="2" id="KW-1185">Reference proteome</keyword>
<dbReference type="RefSeq" id="WP_284216181.1">
    <property type="nucleotide sequence ID" value="NZ_BSOT01000005.1"/>
</dbReference>
<reference evidence="1" key="1">
    <citation type="journal article" date="2014" name="Int. J. Syst. Evol. Microbiol.">
        <title>Complete genome sequence of Corynebacterium casei LMG S-19264T (=DSM 44701T), isolated from a smear-ripened cheese.</title>
        <authorList>
            <consortium name="US DOE Joint Genome Institute (JGI-PGF)"/>
            <person name="Walter F."/>
            <person name="Albersmeier A."/>
            <person name="Kalinowski J."/>
            <person name="Ruckert C."/>
        </authorList>
    </citation>
    <scope>NUCLEOTIDE SEQUENCE</scope>
    <source>
        <strain evidence="1">NBRC 110023</strain>
    </source>
</reference>
<sequence length="160" mass="17414">MKIQLTRAFNTIFDNKVAQQPLSAAFLTIAVFASTASQAQDLQVEIAGISSNEGKIYIQLFKGEDNFKNGVAAAASIVDAKEGQVSVNFNSLSAGEYAVRYFHDEDNDGQFDTNFLGIPTEGYGFSNNAKANFGPPNYSDIKFSVSDENTKIVNRSTVNY</sequence>
<name>A0AA37WG77_9ALTE</name>
<protein>
    <recommendedName>
        <fullName evidence="3">DUF2141 domain-containing protein</fullName>
    </recommendedName>
</protein>
<evidence type="ECO:0000313" key="2">
    <source>
        <dbReference type="Proteomes" id="UP001156601"/>
    </source>
</evidence>
<comment type="caution">
    <text evidence="1">The sequence shown here is derived from an EMBL/GenBank/DDBJ whole genome shotgun (WGS) entry which is preliminary data.</text>
</comment>
<accession>A0AA37WG77</accession>
<dbReference type="AlphaFoldDB" id="A0AA37WG77"/>
<dbReference type="EMBL" id="BSOT01000005">
    <property type="protein sequence ID" value="GLR69871.1"/>
    <property type="molecule type" value="Genomic_DNA"/>
</dbReference>
<evidence type="ECO:0008006" key="3">
    <source>
        <dbReference type="Google" id="ProtNLM"/>
    </source>
</evidence>
<dbReference type="InterPro" id="IPR018673">
    <property type="entry name" value="DUF2141"/>
</dbReference>
<organism evidence="1 2">
    <name type="scientific">Agaribacter marinus</name>
    <dbReference type="NCBI Taxonomy" id="1431249"/>
    <lineage>
        <taxon>Bacteria</taxon>
        <taxon>Pseudomonadati</taxon>
        <taxon>Pseudomonadota</taxon>
        <taxon>Gammaproteobacteria</taxon>
        <taxon>Alteromonadales</taxon>
        <taxon>Alteromonadaceae</taxon>
        <taxon>Agaribacter</taxon>
    </lineage>
</organism>